<accession>X0WE21</accession>
<sequence>KLKSQMPPEEKLKYANYIIDTSSTLKSTIEHTERVFRNLMMDYEIKLKTNFC</sequence>
<gene>
    <name evidence="1" type="ORF">S01H1_42964</name>
</gene>
<dbReference type="EMBL" id="BARS01027345">
    <property type="protein sequence ID" value="GAG10916.1"/>
    <property type="molecule type" value="Genomic_DNA"/>
</dbReference>
<name>X0WE21_9ZZZZ</name>
<protein>
    <submittedName>
        <fullName evidence="1">Uncharacterized protein</fullName>
    </submittedName>
</protein>
<dbReference type="AlphaFoldDB" id="X0WE21"/>
<proteinExistence type="predicted"/>
<comment type="caution">
    <text evidence="1">The sequence shown here is derived from an EMBL/GenBank/DDBJ whole genome shotgun (WGS) entry which is preliminary data.</text>
</comment>
<organism evidence="1">
    <name type="scientific">marine sediment metagenome</name>
    <dbReference type="NCBI Taxonomy" id="412755"/>
    <lineage>
        <taxon>unclassified sequences</taxon>
        <taxon>metagenomes</taxon>
        <taxon>ecological metagenomes</taxon>
    </lineage>
</organism>
<dbReference type="Gene3D" id="3.40.50.300">
    <property type="entry name" value="P-loop containing nucleotide triphosphate hydrolases"/>
    <property type="match status" value="1"/>
</dbReference>
<reference evidence="1" key="1">
    <citation type="journal article" date="2014" name="Front. Microbiol.">
        <title>High frequency of phylogenetically diverse reductive dehalogenase-homologous genes in deep subseafloor sedimentary metagenomes.</title>
        <authorList>
            <person name="Kawai M."/>
            <person name="Futagami T."/>
            <person name="Toyoda A."/>
            <person name="Takaki Y."/>
            <person name="Nishi S."/>
            <person name="Hori S."/>
            <person name="Arai W."/>
            <person name="Tsubouchi T."/>
            <person name="Morono Y."/>
            <person name="Uchiyama I."/>
            <person name="Ito T."/>
            <person name="Fujiyama A."/>
            <person name="Inagaki F."/>
            <person name="Takami H."/>
        </authorList>
    </citation>
    <scope>NUCLEOTIDE SEQUENCE</scope>
    <source>
        <strain evidence="1">Expedition CK06-06</strain>
    </source>
</reference>
<dbReference type="InterPro" id="IPR027417">
    <property type="entry name" value="P-loop_NTPase"/>
</dbReference>
<feature type="non-terminal residue" evidence="1">
    <location>
        <position position="1"/>
    </location>
</feature>
<evidence type="ECO:0000313" key="1">
    <source>
        <dbReference type="EMBL" id="GAG10916.1"/>
    </source>
</evidence>